<name>A0A8S5NDE2_9CAUD</name>
<protein>
    <submittedName>
        <fullName evidence="1">Uncharacterized protein</fullName>
    </submittedName>
</protein>
<sequence>MKSLRFTYITISVGKRFIKKGGQNDTLINTKH</sequence>
<accession>A0A8S5NDE2</accession>
<evidence type="ECO:0000313" key="1">
    <source>
        <dbReference type="EMBL" id="DAD92407.1"/>
    </source>
</evidence>
<organism evidence="1">
    <name type="scientific">Siphoviridae sp. ctlwB1</name>
    <dbReference type="NCBI Taxonomy" id="2826449"/>
    <lineage>
        <taxon>Viruses</taxon>
        <taxon>Duplodnaviria</taxon>
        <taxon>Heunggongvirae</taxon>
        <taxon>Uroviricota</taxon>
        <taxon>Caudoviricetes</taxon>
    </lineage>
</organism>
<proteinExistence type="predicted"/>
<reference evidence="1" key="1">
    <citation type="journal article" date="2021" name="Proc. Natl. Acad. Sci. U.S.A.">
        <title>A Catalog of Tens of Thousands of Viruses from Human Metagenomes Reveals Hidden Associations with Chronic Diseases.</title>
        <authorList>
            <person name="Tisza M.J."/>
            <person name="Buck C.B."/>
        </authorList>
    </citation>
    <scope>NUCLEOTIDE SEQUENCE</scope>
    <source>
        <strain evidence="1">CtlwB1</strain>
    </source>
</reference>
<dbReference type="EMBL" id="BK015134">
    <property type="protein sequence ID" value="DAD92407.1"/>
    <property type="molecule type" value="Genomic_DNA"/>
</dbReference>